<dbReference type="AlphaFoldDB" id="A0A9X1WHD2"/>
<accession>A0A9X1WHD2</accession>
<dbReference type="EMBL" id="JALIEA010000012">
    <property type="protein sequence ID" value="MCJ7858546.1"/>
    <property type="molecule type" value="Genomic_DNA"/>
</dbReference>
<evidence type="ECO:0000313" key="2">
    <source>
        <dbReference type="Proteomes" id="UP001139207"/>
    </source>
</evidence>
<gene>
    <name evidence="1" type="ORF">MUN33_07440</name>
</gene>
<dbReference type="Proteomes" id="UP001139207">
    <property type="component" value="Unassembled WGS sequence"/>
</dbReference>
<reference evidence="1" key="1">
    <citation type="submission" date="2022-04" db="EMBL/GenBank/DDBJ databases">
        <title>Corynebacterium kalidii LD5P10.</title>
        <authorList>
            <person name="Sun J.Q."/>
        </authorList>
    </citation>
    <scope>NUCLEOTIDE SEQUENCE</scope>
    <source>
        <strain evidence="1">LD5P10</strain>
    </source>
</reference>
<protein>
    <submittedName>
        <fullName evidence="1">Uncharacterized protein</fullName>
    </submittedName>
</protein>
<dbReference type="RefSeq" id="WP_244804265.1">
    <property type="nucleotide sequence ID" value="NZ_JALIEA010000012.1"/>
</dbReference>
<sequence>MQQFSNANANAGTCAGDRSALDEAHVAGVLEAAGDSALDCVRRSTVFRRMGDGTLPFAGRAAYLEQHWEGLRILRSALSEMSAASATSAPVPVVTLCSALSAATDQFSRALDRAHATARWRDRHVTMPSMLQFRRHIGELQEDGDGGNVVALVAHAYLRLYVCRACPEPGVTGRDPRMLQDAVLAVVRDEEALEQLSEELSVALLLMMQHGADVCRGYPERDADSGCAVTVSTIRRALR</sequence>
<proteinExistence type="predicted"/>
<evidence type="ECO:0000313" key="1">
    <source>
        <dbReference type="EMBL" id="MCJ7858546.1"/>
    </source>
</evidence>
<comment type="caution">
    <text evidence="1">The sequence shown here is derived from an EMBL/GenBank/DDBJ whole genome shotgun (WGS) entry which is preliminary data.</text>
</comment>
<name>A0A9X1WHD2_9CORY</name>
<organism evidence="1 2">
    <name type="scientific">Corynebacterium kalidii</name>
    <dbReference type="NCBI Taxonomy" id="2931982"/>
    <lineage>
        <taxon>Bacteria</taxon>
        <taxon>Bacillati</taxon>
        <taxon>Actinomycetota</taxon>
        <taxon>Actinomycetes</taxon>
        <taxon>Mycobacteriales</taxon>
        <taxon>Corynebacteriaceae</taxon>
        <taxon>Corynebacterium</taxon>
    </lineage>
</organism>
<keyword evidence="2" id="KW-1185">Reference proteome</keyword>